<gene>
    <name evidence="2" type="ORF">LSINAPIS_LOCUS13897</name>
</gene>
<keyword evidence="3" id="KW-1185">Reference proteome</keyword>
<organism evidence="2 3">
    <name type="scientific">Leptidea sinapis</name>
    <dbReference type="NCBI Taxonomy" id="189913"/>
    <lineage>
        <taxon>Eukaryota</taxon>
        <taxon>Metazoa</taxon>
        <taxon>Ecdysozoa</taxon>
        <taxon>Arthropoda</taxon>
        <taxon>Hexapoda</taxon>
        <taxon>Insecta</taxon>
        <taxon>Pterygota</taxon>
        <taxon>Neoptera</taxon>
        <taxon>Endopterygota</taxon>
        <taxon>Lepidoptera</taxon>
        <taxon>Glossata</taxon>
        <taxon>Ditrysia</taxon>
        <taxon>Papilionoidea</taxon>
        <taxon>Pieridae</taxon>
        <taxon>Dismorphiinae</taxon>
        <taxon>Leptidea</taxon>
    </lineage>
</organism>
<evidence type="ECO:0000313" key="3">
    <source>
        <dbReference type="Proteomes" id="UP000324832"/>
    </source>
</evidence>
<feature type="compositionally biased region" description="Acidic residues" evidence="1">
    <location>
        <begin position="10"/>
        <end position="29"/>
    </location>
</feature>
<proteinExistence type="predicted"/>
<dbReference type="EMBL" id="FZQP02006825">
    <property type="protein sequence ID" value="VVD04042.1"/>
    <property type="molecule type" value="Genomic_DNA"/>
</dbReference>
<dbReference type="Proteomes" id="UP000324832">
    <property type="component" value="Unassembled WGS sequence"/>
</dbReference>
<protein>
    <recommendedName>
        <fullName evidence="4">PiggyBac transposable element-derived protein domain-containing protein</fullName>
    </recommendedName>
</protein>
<feature type="region of interest" description="Disordered" evidence="1">
    <location>
        <begin position="1"/>
        <end position="43"/>
    </location>
</feature>
<accession>A0A5E4R3I0</accession>
<name>A0A5E4R3I0_9NEOP</name>
<evidence type="ECO:0000256" key="1">
    <source>
        <dbReference type="SAM" id="MobiDB-lite"/>
    </source>
</evidence>
<reference evidence="2 3" key="1">
    <citation type="submission" date="2017-07" db="EMBL/GenBank/DDBJ databases">
        <authorList>
            <person name="Talla V."/>
            <person name="Backstrom N."/>
        </authorList>
    </citation>
    <scope>NUCLEOTIDE SEQUENCE [LARGE SCALE GENOMIC DNA]</scope>
</reference>
<sequence length="150" mass="17305">MAGRRNHETEDGEDSQDDEDDPPLVEDELPDRPSLEPNQIPTGNAFAGLLDKRKLIWKKKNMEFHEYKVTFKGDSDFGPELSHLDSLYACFSYVFSENFMQNIVKQTNIYVTQKNPEKITTYTVRVKMIFAYIEQKYKATPDLVTIGCNA</sequence>
<dbReference type="AlphaFoldDB" id="A0A5E4R3I0"/>
<evidence type="ECO:0008006" key="4">
    <source>
        <dbReference type="Google" id="ProtNLM"/>
    </source>
</evidence>
<evidence type="ECO:0000313" key="2">
    <source>
        <dbReference type="EMBL" id="VVD04042.1"/>
    </source>
</evidence>